<evidence type="ECO:0000256" key="1">
    <source>
        <dbReference type="SAM" id="SignalP"/>
    </source>
</evidence>
<dbReference type="AlphaFoldDB" id="A0AA36JAL9"/>
<evidence type="ECO:0000313" key="2">
    <source>
        <dbReference type="EMBL" id="CAJ1401551.1"/>
    </source>
</evidence>
<evidence type="ECO:0008006" key="4">
    <source>
        <dbReference type="Google" id="ProtNLM"/>
    </source>
</evidence>
<feature type="chain" id="PRO_5041379509" description="Class I SAM-dependent methyltransferase" evidence="1">
    <location>
        <begin position="21"/>
        <end position="531"/>
    </location>
</feature>
<reference evidence="2" key="1">
    <citation type="submission" date="2023-08" db="EMBL/GenBank/DDBJ databases">
        <authorList>
            <person name="Chen Y."/>
            <person name="Shah S."/>
            <person name="Dougan E. K."/>
            <person name="Thang M."/>
            <person name="Chan C."/>
        </authorList>
    </citation>
    <scope>NUCLEOTIDE SEQUENCE</scope>
</reference>
<dbReference type="SUPFAM" id="SSF53335">
    <property type="entry name" value="S-adenosyl-L-methionine-dependent methyltransferases"/>
    <property type="match status" value="1"/>
</dbReference>
<keyword evidence="1" id="KW-0732">Signal</keyword>
<dbReference type="PANTHER" id="PTHR37909:SF1">
    <property type="entry name" value="S-ADENOSYL-L-METHIONINE-DEPENDENT METHYLTRANSFERASES SUPERFAMILY PROTEIN"/>
    <property type="match status" value="1"/>
</dbReference>
<feature type="signal peptide" evidence="1">
    <location>
        <begin position="1"/>
        <end position="20"/>
    </location>
</feature>
<proteinExistence type="predicted"/>
<name>A0AA36JAL9_9DINO</name>
<evidence type="ECO:0000313" key="3">
    <source>
        <dbReference type="Proteomes" id="UP001178507"/>
    </source>
</evidence>
<sequence length="531" mass="59592">MGAKWLHKLALLHGWTFAVGFGDVGCWFATVTYESCCDLRLGPRGAEICWDQIFTFERCCAVDPCYGQPLHSCPQHNEEPSGALIREAQQVAVAHGWQRLSAYISQVQALFEQKDQIGVDFMAATAFLAAERLQGFPGYGQPRNRALVYYELACRKPELMLSKKAMSVCDQPGDARISEQEANRKIALFHMIRSLFGGMYVQARYLFRLALELTGLANLRGGDCRSRGKEAAARLAEVLERHLEQMGLAMQELTHSPVAFAPGMGTPGMVISERMSSPLLVDYWKKLVEGVMDSKDCFDVVYHLIGLVSHVLESAVRLNAHFFAQIYVTELQESPQPVPGSKVIPLPGQRFTFRSVRCCFRYHVLHQLLEEFKQETVTMIEIGVHAAGTSMYLLDRVPSLHWTGIDDYQDYVKGSGDAMFQEASNRVQRFGPRARLLRVPSASAWDTSGALHGIALQSVDLLFVDGDHDYSVTKNDLVSWSRFVRPGGIISGHDIFNPINDGVTDAVEEVLRGRELVVHFATDHFFWWRQP</sequence>
<dbReference type="InterPro" id="IPR029063">
    <property type="entry name" value="SAM-dependent_MTases_sf"/>
</dbReference>
<protein>
    <recommendedName>
        <fullName evidence="4">Class I SAM-dependent methyltransferase</fullName>
    </recommendedName>
</protein>
<dbReference type="EMBL" id="CAUJNA010003419">
    <property type="protein sequence ID" value="CAJ1401551.1"/>
    <property type="molecule type" value="Genomic_DNA"/>
</dbReference>
<keyword evidence="3" id="KW-1185">Reference proteome</keyword>
<organism evidence="2 3">
    <name type="scientific">Effrenium voratum</name>
    <dbReference type="NCBI Taxonomy" id="2562239"/>
    <lineage>
        <taxon>Eukaryota</taxon>
        <taxon>Sar</taxon>
        <taxon>Alveolata</taxon>
        <taxon>Dinophyceae</taxon>
        <taxon>Suessiales</taxon>
        <taxon>Symbiodiniaceae</taxon>
        <taxon>Effrenium</taxon>
    </lineage>
</organism>
<accession>A0AA36JAL9</accession>
<dbReference type="Gene3D" id="3.40.50.150">
    <property type="entry name" value="Vaccinia Virus protein VP39"/>
    <property type="match status" value="1"/>
</dbReference>
<dbReference type="Proteomes" id="UP001178507">
    <property type="component" value="Unassembled WGS sequence"/>
</dbReference>
<comment type="caution">
    <text evidence="2">The sequence shown here is derived from an EMBL/GenBank/DDBJ whole genome shotgun (WGS) entry which is preliminary data.</text>
</comment>
<dbReference type="PANTHER" id="PTHR37909">
    <property type="entry name" value="S-ADENOSYL-L-METHIONINE-DEPENDENT METHYLTRANSFERASES SUPERFAMILY PROTEIN"/>
    <property type="match status" value="1"/>
</dbReference>
<dbReference type="Pfam" id="PF13578">
    <property type="entry name" value="Methyltransf_24"/>
    <property type="match status" value="1"/>
</dbReference>
<gene>
    <name evidence="2" type="ORF">EVOR1521_LOCUS24672</name>
</gene>